<keyword evidence="1" id="KW-0812">Transmembrane</keyword>
<organism evidence="3 4">
    <name type="scientific">Thioclava litoralis</name>
    <dbReference type="NCBI Taxonomy" id="3076557"/>
    <lineage>
        <taxon>Bacteria</taxon>
        <taxon>Pseudomonadati</taxon>
        <taxon>Pseudomonadota</taxon>
        <taxon>Alphaproteobacteria</taxon>
        <taxon>Rhodobacterales</taxon>
        <taxon>Paracoccaceae</taxon>
        <taxon>Thioclava</taxon>
    </lineage>
</organism>
<reference evidence="3 4" key="1">
    <citation type="submission" date="2023-09" db="EMBL/GenBank/DDBJ databases">
        <title>Thioclava shenzhenensis sp. nov., a multidrug resistant bacteria-antagonizing species isolated from coastal seawater.</title>
        <authorList>
            <person name="Long M."/>
        </authorList>
    </citation>
    <scope>NUCLEOTIDE SEQUENCE [LARGE SCALE GENOMIC DNA]</scope>
    <source>
        <strain evidence="3 4">FTW29</strain>
    </source>
</reference>
<dbReference type="Pfam" id="PF20249">
    <property type="entry name" value="VasX_N"/>
    <property type="match status" value="1"/>
</dbReference>
<accession>A0ABZ1E2W9</accession>
<gene>
    <name evidence="3" type="ORF">RPE78_05870</name>
</gene>
<dbReference type="EMBL" id="CP135443">
    <property type="protein sequence ID" value="WRY34811.1"/>
    <property type="molecule type" value="Genomic_DNA"/>
</dbReference>
<sequence length="924" mass="101165">MPKPPFSETTETEQLSANCDPTIIPIFPVRFALTLDALSKMLDKGSATPPTPSSIDDLAAHELLRIRQGFFYTWDGTYFQIFRFQTVQGDANSADYSPKADVAPKGSYVFSKYEFQDENGDKKDSPEGTNWKLLNETYPYAFVPKDTPVVWVAYSENPWPSKVFFDIPHNTDTRDTLMTRLDLASRSGPFCTPITELAKRVSGFRRGSETGGDAGLDDANVVRMTTTRSETPSFVVSCINTAEKGVLAAIHDPIGELQDICGLISTQVMTQQNFVAQHQYPLVIGKAVKSYQEQEKVSSESGWIKKAPLSQEFDSRYQDLFEKSEAFGPIIFRLAFHWLRKLIQNDTGSFMSQYSTMVKLCGRYSATAHPNDHRELVAACNMFFASAKAGEANCSELSLVAASVFNDLAKLPKGDTADGGLLKAAQSNVSKILSFTKSLVSTTGKVKNNFWPALNAVIVVYGNEMVEACFTGSETNATRVLATQMFRKEVTFQKATELRSTFQELLTADGYTAPKLVDQTYSFGRATDIFDSAENQILGDLFVQRWPADGELGAVEFRVNVTVEVDSNYKRFASQVGKFDTAANGLGLLASLLSLHGTIKTWGANSYGDKSDVGALVNSSTGKFISGFSSAYGSVYSLNSARKAVPGMAASKKLAGLLFKENPWMKTYAMVREGQFGNIAKSVRIGPLAAKATGVVGIVFSGFLSYEGIKREDYAMAIGNGMAVVGGVALLFVATGPIALIAIGVIFVGGVISMMADSDIETWVRQGFWGTHSEYWGTARPSLDDQTIQARVLAKPEAQAYENMKFYYDQELQRYLDMNASVKIVDTLPNDGQIEIKVSKLESNAQIGKLQVEVVNLFTGPHFSELTRSVDHRVAFQSAGTAVVTLPRSAYIGAKSKLRITATYDDVNAGSPSDTRTFTHESIW</sequence>
<dbReference type="Proteomes" id="UP001623290">
    <property type="component" value="Chromosome"/>
</dbReference>
<keyword evidence="1" id="KW-1133">Transmembrane helix</keyword>
<protein>
    <recommendedName>
        <fullName evidence="2">Toxin VasX N-terminal region domain-containing protein</fullName>
    </recommendedName>
</protein>
<feature type="transmembrane region" description="Helical" evidence="1">
    <location>
        <begin position="688"/>
        <end position="706"/>
    </location>
</feature>
<proteinExistence type="predicted"/>
<dbReference type="RefSeq" id="WP_406721489.1">
    <property type="nucleotide sequence ID" value="NZ_CP135443.1"/>
</dbReference>
<evidence type="ECO:0000313" key="4">
    <source>
        <dbReference type="Proteomes" id="UP001623290"/>
    </source>
</evidence>
<keyword evidence="1" id="KW-0472">Membrane</keyword>
<evidence type="ECO:0000256" key="1">
    <source>
        <dbReference type="SAM" id="Phobius"/>
    </source>
</evidence>
<keyword evidence="4" id="KW-1185">Reference proteome</keyword>
<evidence type="ECO:0000313" key="3">
    <source>
        <dbReference type="EMBL" id="WRY34811.1"/>
    </source>
</evidence>
<name>A0ABZ1E2W9_9RHOB</name>
<dbReference type="InterPro" id="IPR046864">
    <property type="entry name" value="VasX_N"/>
</dbReference>
<dbReference type="CDD" id="cd20706">
    <property type="entry name" value="MIX_II"/>
    <property type="match status" value="1"/>
</dbReference>
<feature type="domain" description="Toxin VasX N-terminal region" evidence="2">
    <location>
        <begin position="19"/>
        <end position="185"/>
    </location>
</feature>
<evidence type="ECO:0000259" key="2">
    <source>
        <dbReference type="Pfam" id="PF20249"/>
    </source>
</evidence>